<keyword evidence="3" id="KW-0808">Transferase</keyword>
<dbReference type="Proteomes" id="UP001217089">
    <property type="component" value="Unassembled WGS sequence"/>
</dbReference>
<dbReference type="Gene3D" id="3.40.50.300">
    <property type="entry name" value="P-loop containing nucleotide triphosphate hydrolases"/>
    <property type="match status" value="1"/>
</dbReference>
<keyword evidence="5" id="KW-0735">Signal-anchor</keyword>
<dbReference type="Pfam" id="PF06990">
    <property type="entry name" value="Gal-3-0_sulfotr"/>
    <property type="match status" value="1"/>
</dbReference>
<reference evidence="10 11" key="1">
    <citation type="submission" date="2022-12" db="EMBL/GenBank/DDBJ databases">
        <title>Chromosome-level genome of Tegillarca granosa.</title>
        <authorList>
            <person name="Kim J."/>
        </authorList>
    </citation>
    <scope>NUCLEOTIDE SEQUENCE [LARGE SCALE GENOMIC DNA]</scope>
    <source>
        <strain evidence="10">Teg-2019</strain>
        <tissue evidence="10">Adductor muscle</tissue>
    </source>
</reference>
<evidence type="ECO:0000256" key="1">
    <source>
        <dbReference type="ARBA" id="ARBA00004323"/>
    </source>
</evidence>
<name>A0ABQ9EBU2_TEGGR</name>
<keyword evidence="8" id="KW-0472">Membrane</keyword>
<keyword evidence="7" id="KW-0333">Golgi apparatus</keyword>
<comment type="caution">
    <text evidence="10">The sequence shown here is derived from an EMBL/GenBank/DDBJ whole genome shotgun (WGS) entry which is preliminary data.</text>
</comment>
<dbReference type="EMBL" id="JARBDR010000917">
    <property type="protein sequence ID" value="KAJ8302645.1"/>
    <property type="molecule type" value="Genomic_DNA"/>
</dbReference>
<evidence type="ECO:0000256" key="2">
    <source>
        <dbReference type="ARBA" id="ARBA00008124"/>
    </source>
</evidence>
<evidence type="ECO:0000313" key="10">
    <source>
        <dbReference type="EMBL" id="KAJ8302645.1"/>
    </source>
</evidence>
<dbReference type="InterPro" id="IPR009729">
    <property type="entry name" value="Gal-3-0_sulfotransfrase"/>
</dbReference>
<dbReference type="PANTHER" id="PTHR14647:SF87">
    <property type="entry name" value="PUTATIVE-RELATED"/>
    <property type="match status" value="1"/>
</dbReference>
<keyword evidence="4" id="KW-0812">Transmembrane</keyword>
<evidence type="ECO:0000256" key="9">
    <source>
        <dbReference type="ARBA" id="ARBA00023180"/>
    </source>
</evidence>
<dbReference type="PANTHER" id="PTHR14647">
    <property type="entry name" value="GALACTOSE-3-O-SULFOTRANSFERASE"/>
    <property type="match status" value="1"/>
</dbReference>
<comment type="similarity">
    <text evidence="2">Belongs to the galactose-3-O-sulfotransferase family.</text>
</comment>
<keyword evidence="6" id="KW-1133">Transmembrane helix</keyword>
<proteinExistence type="inferred from homology"/>
<sequence>MRSLNISFTSNLRLIHIMLSKELFKVQRTYINRVETKKTKRPFVHKYEIGDLKTTDIYEFTEDLQKQRTKVTYKGTSSIEDEMNDLTTKSTYTTYNRKYPSFNGKPCEHIAFLKIHKAASSTAQNIFFRYGYTRKLTFVLPKVTKNGYPNVISTITSVKSKNIIPPPINKHYDILCCHVIYNRKAFEAIMPKDTAYIGIVREPSEHIRSIIQYFRPKEIYKRFNSTNPISHFFKNPGSSAKSIYSLVNNRMAFEYNFPRRLFYTKDSDGIKRYLRKLASEFHLVIVVEYFDESVVLMRRILNWSIKDILYVTQNESRKEKKTKLSLEDKRNHREWAILEYALYDFFYKRLWDQIKQEGDDFIEELAFFKSLRKEVTEFCRGPRTKNTNFEIPKSQWSDKFIVNNYDCQLLFKRELSFVMSIRREQYGF</sequence>
<evidence type="ECO:0000256" key="6">
    <source>
        <dbReference type="ARBA" id="ARBA00022989"/>
    </source>
</evidence>
<comment type="subcellular location">
    <subcellularLocation>
        <location evidence="1">Golgi apparatus membrane</location>
        <topology evidence="1">Single-pass type II membrane protein</topology>
    </subcellularLocation>
</comment>
<protein>
    <recommendedName>
        <fullName evidence="12">Galactose-3-O-sulfotransferase 3</fullName>
    </recommendedName>
</protein>
<evidence type="ECO:0008006" key="12">
    <source>
        <dbReference type="Google" id="ProtNLM"/>
    </source>
</evidence>
<evidence type="ECO:0000256" key="4">
    <source>
        <dbReference type="ARBA" id="ARBA00022692"/>
    </source>
</evidence>
<dbReference type="InterPro" id="IPR027417">
    <property type="entry name" value="P-loop_NTPase"/>
</dbReference>
<keyword evidence="11" id="KW-1185">Reference proteome</keyword>
<organism evidence="10 11">
    <name type="scientific">Tegillarca granosa</name>
    <name type="common">Malaysian cockle</name>
    <name type="synonym">Anadara granosa</name>
    <dbReference type="NCBI Taxonomy" id="220873"/>
    <lineage>
        <taxon>Eukaryota</taxon>
        <taxon>Metazoa</taxon>
        <taxon>Spiralia</taxon>
        <taxon>Lophotrochozoa</taxon>
        <taxon>Mollusca</taxon>
        <taxon>Bivalvia</taxon>
        <taxon>Autobranchia</taxon>
        <taxon>Pteriomorphia</taxon>
        <taxon>Arcoida</taxon>
        <taxon>Arcoidea</taxon>
        <taxon>Arcidae</taxon>
        <taxon>Tegillarca</taxon>
    </lineage>
</organism>
<evidence type="ECO:0000256" key="8">
    <source>
        <dbReference type="ARBA" id="ARBA00023136"/>
    </source>
</evidence>
<keyword evidence="9" id="KW-0325">Glycoprotein</keyword>
<evidence type="ECO:0000256" key="5">
    <source>
        <dbReference type="ARBA" id="ARBA00022968"/>
    </source>
</evidence>
<evidence type="ECO:0000256" key="3">
    <source>
        <dbReference type="ARBA" id="ARBA00022679"/>
    </source>
</evidence>
<accession>A0ABQ9EBU2</accession>
<evidence type="ECO:0000256" key="7">
    <source>
        <dbReference type="ARBA" id="ARBA00023034"/>
    </source>
</evidence>
<gene>
    <name evidence="10" type="ORF">KUTeg_019041</name>
</gene>
<evidence type="ECO:0000313" key="11">
    <source>
        <dbReference type="Proteomes" id="UP001217089"/>
    </source>
</evidence>